<name>A0A9N9L168_9HELO</name>
<dbReference type="Proteomes" id="UP000696280">
    <property type="component" value="Unassembled WGS sequence"/>
</dbReference>
<dbReference type="EC" id="2.7.1.172" evidence="1"/>
<comment type="similarity">
    <text evidence="3">Belongs to the fructosamine kinase family.</text>
</comment>
<accession>A0A9N9L168</accession>
<keyword evidence="5" id="KW-1185">Reference proteome</keyword>
<keyword evidence="3" id="KW-0808">Transferase</keyword>
<dbReference type="PIRSF" id="PIRSF006221">
    <property type="entry name" value="Ketosamine-3-kinase"/>
    <property type="match status" value="1"/>
</dbReference>
<evidence type="ECO:0000256" key="1">
    <source>
        <dbReference type="ARBA" id="ARBA00011961"/>
    </source>
</evidence>
<dbReference type="EMBL" id="CAJVRL010000081">
    <property type="protein sequence ID" value="CAG8957896.1"/>
    <property type="molecule type" value="Genomic_DNA"/>
</dbReference>
<evidence type="ECO:0000313" key="4">
    <source>
        <dbReference type="EMBL" id="CAG8957896.1"/>
    </source>
</evidence>
<dbReference type="PANTHER" id="PTHR12149">
    <property type="entry name" value="FRUCTOSAMINE 3 KINASE-RELATED PROTEIN"/>
    <property type="match status" value="1"/>
</dbReference>
<comment type="caution">
    <text evidence="4">The sequence shown here is derived from an EMBL/GenBank/DDBJ whole genome shotgun (WGS) entry which is preliminary data.</text>
</comment>
<protein>
    <recommendedName>
        <fullName evidence="1">protein-ribulosamine 3-kinase</fullName>
        <ecNumber evidence="1">2.7.1.172</ecNumber>
    </recommendedName>
</protein>
<sequence>MDYSTLDDAIIAVGLRVIVRVDGEEEEQRFFVKLIEQEEWLGMAEAEYEGAKALAACIPDNVVAPVAWGKLNKNKFKSFFMTRFLNLDAQSPSILPLLAILKRLHETSVSPTGKFGFHVTTYFGPPPMINNWTDNWEHFFSRQWYADLAEVQKVHGEDTELQTLGEEFCEKVIARLLRPLQTGGRNIKPTLCHGDLWDGNVHVDVHTKESILFDPVCFYGHNEMDLQCMGSPRYALGMDFIELYKDEVGASEPRDDFYDRHKLYALCKSQMRELLRKFPNGYDGFVDEKADE</sequence>
<reference evidence="4" key="1">
    <citation type="submission" date="2021-07" db="EMBL/GenBank/DDBJ databases">
        <authorList>
            <person name="Durling M."/>
        </authorList>
    </citation>
    <scope>NUCLEOTIDE SEQUENCE</scope>
</reference>
<dbReference type="PANTHER" id="PTHR12149:SF8">
    <property type="entry name" value="PROTEIN-RIBULOSAMINE 3-KINASE"/>
    <property type="match status" value="1"/>
</dbReference>
<dbReference type="OrthoDB" id="5772781at2759"/>
<evidence type="ECO:0000256" key="2">
    <source>
        <dbReference type="ARBA" id="ARBA00048655"/>
    </source>
</evidence>
<evidence type="ECO:0000313" key="5">
    <source>
        <dbReference type="Proteomes" id="UP000696280"/>
    </source>
</evidence>
<dbReference type="SUPFAM" id="SSF56112">
    <property type="entry name" value="Protein kinase-like (PK-like)"/>
    <property type="match status" value="1"/>
</dbReference>
<dbReference type="Gene3D" id="3.90.1200.10">
    <property type="match status" value="1"/>
</dbReference>
<dbReference type="InterPro" id="IPR016477">
    <property type="entry name" value="Fructo-/Ketosamine-3-kinase"/>
</dbReference>
<dbReference type="AlphaFoldDB" id="A0A9N9L168"/>
<proteinExistence type="inferred from homology"/>
<comment type="catalytic activity">
    <reaction evidence="2">
        <text>N(6)-D-ribulosyl-L-lysyl-[protein] + ATP = N(6)-(3-O-phospho-D-ribulosyl)-L-lysyl-[protein] + ADP + H(+)</text>
        <dbReference type="Rhea" id="RHEA:48432"/>
        <dbReference type="Rhea" id="RHEA-COMP:12103"/>
        <dbReference type="Rhea" id="RHEA-COMP:12104"/>
        <dbReference type="ChEBI" id="CHEBI:15378"/>
        <dbReference type="ChEBI" id="CHEBI:30616"/>
        <dbReference type="ChEBI" id="CHEBI:90418"/>
        <dbReference type="ChEBI" id="CHEBI:90420"/>
        <dbReference type="ChEBI" id="CHEBI:456216"/>
        <dbReference type="EC" id="2.7.1.172"/>
    </reaction>
    <physiologicalReaction direction="left-to-right" evidence="2">
        <dbReference type="Rhea" id="RHEA:48433"/>
    </physiologicalReaction>
</comment>
<gene>
    <name evidence="4" type="ORF">HYFRA_00000236</name>
</gene>
<organism evidence="4 5">
    <name type="scientific">Hymenoscyphus fraxineus</name>
    <dbReference type="NCBI Taxonomy" id="746836"/>
    <lineage>
        <taxon>Eukaryota</taxon>
        <taxon>Fungi</taxon>
        <taxon>Dikarya</taxon>
        <taxon>Ascomycota</taxon>
        <taxon>Pezizomycotina</taxon>
        <taxon>Leotiomycetes</taxon>
        <taxon>Helotiales</taxon>
        <taxon>Helotiaceae</taxon>
        <taxon>Hymenoscyphus</taxon>
    </lineage>
</organism>
<dbReference type="GO" id="GO:0102193">
    <property type="term" value="F:protein-ribulosamine 3-kinase activity"/>
    <property type="evidence" value="ECO:0007669"/>
    <property type="project" value="UniProtKB-EC"/>
</dbReference>
<keyword evidence="3" id="KW-0418">Kinase</keyword>
<evidence type="ECO:0000256" key="3">
    <source>
        <dbReference type="PIRNR" id="PIRNR006221"/>
    </source>
</evidence>
<dbReference type="InterPro" id="IPR011009">
    <property type="entry name" value="Kinase-like_dom_sf"/>
</dbReference>
<dbReference type="Pfam" id="PF03881">
    <property type="entry name" value="Fructosamin_kin"/>
    <property type="match status" value="1"/>
</dbReference>
<dbReference type="GO" id="GO:0016301">
    <property type="term" value="F:kinase activity"/>
    <property type="evidence" value="ECO:0007669"/>
    <property type="project" value="UniProtKB-UniRule"/>
</dbReference>